<dbReference type="Proteomes" id="UP000887013">
    <property type="component" value="Unassembled WGS sequence"/>
</dbReference>
<sequence>PERVERLIVEDMTPKKPSKQLLDLVYLYASLAKLALQQIPVGSDEETARKVIVEFITKNLPKEIVSNSHKILF</sequence>
<dbReference type="EMBL" id="BMAW01003425">
    <property type="protein sequence ID" value="GFS83512.1"/>
    <property type="molecule type" value="Genomic_DNA"/>
</dbReference>
<evidence type="ECO:0000313" key="2">
    <source>
        <dbReference type="Proteomes" id="UP000887013"/>
    </source>
</evidence>
<dbReference type="OrthoDB" id="6436633at2759"/>
<organism evidence="1 2">
    <name type="scientific">Nephila pilipes</name>
    <name type="common">Giant wood spider</name>
    <name type="synonym">Nephila maculata</name>
    <dbReference type="NCBI Taxonomy" id="299642"/>
    <lineage>
        <taxon>Eukaryota</taxon>
        <taxon>Metazoa</taxon>
        <taxon>Ecdysozoa</taxon>
        <taxon>Arthropoda</taxon>
        <taxon>Chelicerata</taxon>
        <taxon>Arachnida</taxon>
        <taxon>Araneae</taxon>
        <taxon>Araneomorphae</taxon>
        <taxon>Entelegynae</taxon>
        <taxon>Araneoidea</taxon>
        <taxon>Nephilidae</taxon>
        <taxon>Nephila</taxon>
    </lineage>
</organism>
<comment type="caution">
    <text evidence="1">The sequence shown here is derived from an EMBL/GenBank/DDBJ whole genome shotgun (WGS) entry which is preliminary data.</text>
</comment>
<accession>A0A8X6T971</accession>
<proteinExistence type="predicted"/>
<keyword evidence="2" id="KW-1185">Reference proteome</keyword>
<name>A0A8X6T971_NEPPI</name>
<gene>
    <name evidence="1" type="ORF">NPIL_467471</name>
</gene>
<reference evidence="1" key="1">
    <citation type="submission" date="2020-08" db="EMBL/GenBank/DDBJ databases">
        <title>Multicomponent nature underlies the extraordinary mechanical properties of spider dragline silk.</title>
        <authorList>
            <person name="Kono N."/>
            <person name="Nakamura H."/>
            <person name="Mori M."/>
            <person name="Yoshida Y."/>
            <person name="Ohtoshi R."/>
            <person name="Malay A.D."/>
            <person name="Moran D.A.P."/>
            <person name="Tomita M."/>
            <person name="Numata K."/>
            <person name="Arakawa K."/>
        </authorList>
    </citation>
    <scope>NUCLEOTIDE SEQUENCE</scope>
</reference>
<protein>
    <submittedName>
        <fullName evidence="1">Uncharacterized protein</fullName>
    </submittedName>
</protein>
<feature type="non-terminal residue" evidence="1">
    <location>
        <position position="1"/>
    </location>
</feature>
<dbReference type="AlphaFoldDB" id="A0A8X6T971"/>
<evidence type="ECO:0000313" key="1">
    <source>
        <dbReference type="EMBL" id="GFS83512.1"/>
    </source>
</evidence>